<dbReference type="Pfam" id="PF00046">
    <property type="entry name" value="Homeodomain"/>
    <property type="match status" value="3"/>
</dbReference>
<evidence type="ECO:0000256" key="4">
    <source>
        <dbReference type="ARBA" id="ARBA00023242"/>
    </source>
</evidence>
<feature type="compositionally biased region" description="Polar residues" evidence="7">
    <location>
        <begin position="15"/>
        <end position="26"/>
    </location>
</feature>
<reference evidence="9 10" key="1">
    <citation type="submission" date="2022-05" db="EMBL/GenBank/DDBJ databases">
        <authorList>
            <consortium name="Genoscope - CEA"/>
            <person name="William W."/>
        </authorList>
    </citation>
    <scope>NUCLEOTIDE SEQUENCE [LARGE SCALE GENOMIC DNA]</scope>
</reference>
<dbReference type="SMART" id="SM00389">
    <property type="entry name" value="HOX"/>
    <property type="match status" value="3"/>
</dbReference>
<proteinExistence type="inferred from homology"/>
<name>A0ABN8NML0_9CNID</name>
<dbReference type="Gene3D" id="1.10.10.60">
    <property type="entry name" value="Homeodomain-like"/>
    <property type="match status" value="3"/>
</dbReference>
<evidence type="ECO:0000256" key="2">
    <source>
        <dbReference type="ARBA" id="ARBA00023125"/>
    </source>
</evidence>
<accession>A0ABN8NML0</accession>
<evidence type="ECO:0000259" key="8">
    <source>
        <dbReference type="PROSITE" id="PS50071"/>
    </source>
</evidence>
<dbReference type="SUPFAM" id="SSF46689">
    <property type="entry name" value="Homeodomain-like"/>
    <property type="match status" value="3"/>
</dbReference>
<feature type="domain" description="Homeobox" evidence="8">
    <location>
        <begin position="72"/>
        <end position="132"/>
    </location>
</feature>
<evidence type="ECO:0000313" key="9">
    <source>
        <dbReference type="EMBL" id="CAH3113149.1"/>
    </source>
</evidence>
<feature type="DNA-binding region" description="Homeobox" evidence="5">
    <location>
        <begin position="241"/>
        <end position="300"/>
    </location>
</feature>
<dbReference type="Proteomes" id="UP001159405">
    <property type="component" value="Unassembled WGS sequence"/>
</dbReference>
<feature type="region of interest" description="Disordered" evidence="7">
    <location>
        <begin position="450"/>
        <end position="512"/>
    </location>
</feature>
<evidence type="ECO:0000256" key="1">
    <source>
        <dbReference type="ARBA" id="ARBA00005733"/>
    </source>
</evidence>
<evidence type="ECO:0000256" key="6">
    <source>
        <dbReference type="RuleBase" id="RU000682"/>
    </source>
</evidence>
<feature type="DNA-binding region" description="Homeobox" evidence="5">
    <location>
        <begin position="74"/>
        <end position="133"/>
    </location>
</feature>
<evidence type="ECO:0000256" key="5">
    <source>
        <dbReference type="PROSITE-ProRule" id="PRU00108"/>
    </source>
</evidence>
<evidence type="ECO:0000256" key="3">
    <source>
        <dbReference type="ARBA" id="ARBA00023155"/>
    </source>
</evidence>
<comment type="similarity">
    <text evidence="1">Belongs to the paired homeobox family.</text>
</comment>
<feature type="domain" description="Homeobox" evidence="8">
    <location>
        <begin position="239"/>
        <end position="299"/>
    </location>
</feature>
<comment type="caution">
    <text evidence="9">The sequence shown here is derived from an EMBL/GenBank/DDBJ whole genome shotgun (WGS) entry which is preliminary data.</text>
</comment>
<dbReference type="PROSITE" id="PS50071">
    <property type="entry name" value="HOMEOBOX_2"/>
    <property type="match status" value="3"/>
</dbReference>
<protein>
    <recommendedName>
        <fullName evidence="8">Homeobox domain-containing protein</fullName>
    </recommendedName>
</protein>
<dbReference type="InterPro" id="IPR009057">
    <property type="entry name" value="Homeodomain-like_sf"/>
</dbReference>
<feature type="DNA-binding region" description="Homeobox" evidence="5">
    <location>
        <begin position="393"/>
        <end position="452"/>
    </location>
</feature>
<organism evidence="9 10">
    <name type="scientific">Porites lobata</name>
    <dbReference type="NCBI Taxonomy" id="104759"/>
    <lineage>
        <taxon>Eukaryota</taxon>
        <taxon>Metazoa</taxon>
        <taxon>Cnidaria</taxon>
        <taxon>Anthozoa</taxon>
        <taxon>Hexacorallia</taxon>
        <taxon>Scleractinia</taxon>
        <taxon>Fungiina</taxon>
        <taxon>Poritidae</taxon>
        <taxon>Porites</taxon>
    </lineage>
</organism>
<keyword evidence="10" id="KW-1185">Reference proteome</keyword>
<sequence>MNQIEFPGPNGGSQRGTNVKSSSFTIENLLKPEKKRSGSECPVETPSKIKALSVAAHLADIILEAHHGSSVPQCRRTRTAFNRRQLRVLESTFLRNPYPDVALREELASLTNLPESRVQIWFKNRRAKFRRDGSGCNSCASFPVHCPSYQPFQGHSNTATDQSMILAQNQHSLPEFVLMGESAEELPFSVANILKLDLPISEVTKKGQSSFNANKALTLAERIADVIMEAKNNAKGGGQKRRRTRTAFSHYQLATLENAFSRNHYPDVVMREQLTIWTGLPDSTIQVVFILRDRLRRLEEFSDFSRITAEDVSSAGLRLRLLRQLRSSACASSSYLMDSASSFSIDNILRNNPSSRNTSQLFSGQNGHRALTLAERLADVILEVHYSTARGKHRRSRTAFTYQQLQLLENTFSKTHYPDVVMREQLAHWTDLPESRIQVWFKNRRAKHRKQEQVRKFKNSGSGVKPSSKMEKTLDNTTSESKATMRVPLPVPPSISLTDDSTPSSAETTVKTTKRELAISAKLTSNTSAQIFSHHGQPYTYEQYPVNRYDNQWLCSDLESSYPALPAIDNGAHSCSGFDHDMRPERNIPSATFSARRPTSSSVDLWRCQAGLHSGYCKWTGPTGCYPY</sequence>
<comment type="subcellular location">
    <subcellularLocation>
        <location evidence="5 6">Nucleus</location>
    </subcellularLocation>
</comment>
<dbReference type="PANTHER" id="PTHR46639:SF2">
    <property type="entry name" value="DIENCEPHALON_MESENCEPHALON HOMEOBOX PROTEIN 1"/>
    <property type="match status" value="1"/>
</dbReference>
<keyword evidence="2 5" id="KW-0238">DNA-binding</keyword>
<dbReference type="PANTHER" id="PTHR46639">
    <property type="entry name" value="DIENCEPHALON/MESENCEPHALON HOMEOBOX PROTEIN 1"/>
    <property type="match status" value="1"/>
</dbReference>
<evidence type="ECO:0000313" key="10">
    <source>
        <dbReference type="Proteomes" id="UP001159405"/>
    </source>
</evidence>
<feature type="region of interest" description="Disordered" evidence="7">
    <location>
        <begin position="1"/>
        <end position="43"/>
    </location>
</feature>
<keyword evidence="4 5" id="KW-0539">Nucleus</keyword>
<dbReference type="InterPro" id="IPR001356">
    <property type="entry name" value="HD"/>
</dbReference>
<feature type="compositionally biased region" description="Polar residues" evidence="7">
    <location>
        <begin position="495"/>
        <end position="511"/>
    </location>
</feature>
<dbReference type="PROSITE" id="PS00027">
    <property type="entry name" value="HOMEOBOX_1"/>
    <property type="match status" value="2"/>
</dbReference>
<evidence type="ECO:0000256" key="7">
    <source>
        <dbReference type="SAM" id="MobiDB-lite"/>
    </source>
</evidence>
<dbReference type="CDD" id="cd00086">
    <property type="entry name" value="homeodomain"/>
    <property type="match status" value="3"/>
</dbReference>
<dbReference type="InterPro" id="IPR052488">
    <property type="entry name" value="DMBX_homeobox"/>
</dbReference>
<dbReference type="EMBL" id="CALNXK010000025">
    <property type="protein sequence ID" value="CAH3113149.1"/>
    <property type="molecule type" value="Genomic_DNA"/>
</dbReference>
<gene>
    <name evidence="9" type="ORF">PLOB_00021337</name>
</gene>
<keyword evidence="3 5" id="KW-0371">Homeobox</keyword>
<dbReference type="InterPro" id="IPR017970">
    <property type="entry name" value="Homeobox_CS"/>
</dbReference>
<feature type="domain" description="Homeobox" evidence="8">
    <location>
        <begin position="391"/>
        <end position="451"/>
    </location>
</feature>